<keyword evidence="8" id="KW-0472">Membrane</keyword>
<dbReference type="GO" id="GO:0006508">
    <property type="term" value="P:proteolysis"/>
    <property type="evidence" value="ECO:0007669"/>
    <property type="project" value="UniProtKB-KW"/>
</dbReference>
<dbReference type="GO" id="GO:0004222">
    <property type="term" value="F:metalloendopeptidase activity"/>
    <property type="evidence" value="ECO:0007669"/>
    <property type="project" value="InterPro"/>
</dbReference>
<proteinExistence type="inferred from homology"/>
<dbReference type="Pfam" id="PF01435">
    <property type="entry name" value="Peptidase_M48"/>
    <property type="match status" value="1"/>
</dbReference>
<accession>A0A3M9MGZ8</accession>
<organism evidence="10 11">
    <name type="scientific">Flexivirga caeni</name>
    <dbReference type="NCBI Taxonomy" id="2294115"/>
    <lineage>
        <taxon>Bacteria</taxon>
        <taxon>Bacillati</taxon>
        <taxon>Actinomycetota</taxon>
        <taxon>Actinomycetes</taxon>
        <taxon>Micrococcales</taxon>
        <taxon>Dermacoccaceae</taxon>
        <taxon>Flexivirga</taxon>
    </lineage>
</organism>
<feature type="transmembrane region" description="Helical" evidence="8">
    <location>
        <begin position="117"/>
        <end position="135"/>
    </location>
</feature>
<feature type="region of interest" description="Disordered" evidence="7">
    <location>
        <begin position="172"/>
        <end position="191"/>
    </location>
</feature>
<evidence type="ECO:0000256" key="1">
    <source>
        <dbReference type="ARBA" id="ARBA00022670"/>
    </source>
</evidence>
<evidence type="ECO:0000313" key="10">
    <source>
        <dbReference type="EMBL" id="RNI24832.1"/>
    </source>
</evidence>
<evidence type="ECO:0000256" key="8">
    <source>
        <dbReference type="SAM" id="Phobius"/>
    </source>
</evidence>
<keyword evidence="5 6" id="KW-0482">Metalloprotease</keyword>
<keyword evidence="8" id="KW-1133">Transmembrane helix</keyword>
<dbReference type="AlphaFoldDB" id="A0A3M9MGZ8"/>
<keyword evidence="2" id="KW-0479">Metal-binding</keyword>
<keyword evidence="1 6" id="KW-0645">Protease</keyword>
<evidence type="ECO:0000256" key="7">
    <source>
        <dbReference type="SAM" id="MobiDB-lite"/>
    </source>
</evidence>
<dbReference type="InterPro" id="IPR001915">
    <property type="entry name" value="Peptidase_M48"/>
</dbReference>
<keyword evidence="11" id="KW-1185">Reference proteome</keyword>
<evidence type="ECO:0000256" key="3">
    <source>
        <dbReference type="ARBA" id="ARBA00022801"/>
    </source>
</evidence>
<feature type="domain" description="Peptidase M48" evidence="9">
    <location>
        <begin position="58"/>
        <end position="180"/>
    </location>
</feature>
<comment type="similarity">
    <text evidence="6">Belongs to the peptidase M48 family.</text>
</comment>
<name>A0A3M9MGZ8_9MICO</name>
<protein>
    <recommendedName>
        <fullName evidence="9">Peptidase M48 domain-containing protein</fullName>
    </recommendedName>
</protein>
<dbReference type="RefSeq" id="WP_123270122.1">
    <property type="nucleotide sequence ID" value="NZ_RJJQ01000002.1"/>
</dbReference>
<gene>
    <name evidence="10" type="ORF">EFY87_03835</name>
</gene>
<keyword evidence="3 6" id="KW-0378">Hydrolase</keyword>
<dbReference type="EMBL" id="RJJQ01000002">
    <property type="protein sequence ID" value="RNI24832.1"/>
    <property type="molecule type" value="Genomic_DNA"/>
</dbReference>
<dbReference type="GO" id="GO:0046872">
    <property type="term" value="F:metal ion binding"/>
    <property type="evidence" value="ECO:0007669"/>
    <property type="project" value="UniProtKB-KW"/>
</dbReference>
<sequence length="191" mass="20504">MREPPVASLTHETAAQWAGQLLSRYSLRLEGIKWIPGYGGSAAVSDDGVILTLGEQVLQDAATMRFHIAHEVGHVVLGHATGLRRRRLRLTVISVAVTLVLEGGVMAAAVLWSWPIVLVPVVLLAAMGALSRCAVLPLERAADEFAAAHGAPASSASIPPTPWLNRWVLKTHPTQQERSRPIAPMLSSHPM</sequence>
<evidence type="ECO:0000256" key="2">
    <source>
        <dbReference type="ARBA" id="ARBA00022723"/>
    </source>
</evidence>
<dbReference type="OrthoDB" id="9810445at2"/>
<evidence type="ECO:0000259" key="9">
    <source>
        <dbReference type="Pfam" id="PF01435"/>
    </source>
</evidence>
<evidence type="ECO:0000256" key="6">
    <source>
        <dbReference type="RuleBase" id="RU003983"/>
    </source>
</evidence>
<evidence type="ECO:0000256" key="5">
    <source>
        <dbReference type="ARBA" id="ARBA00023049"/>
    </source>
</evidence>
<comment type="caution">
    <text evidence="10">The sequence shown here is derived from an EMBL/GenBank/DDBJ whole genome shotgun (WGS) entry which is preliminary data.</text>
</comment>
<feature type="transmembrane region" description="Helical" evidence="8">
    <location>
        <begin position="90"/>
        <end position="111"/>
    </location>
</feature>
<keyword evidence="8" id="KW-0812">Transmembrane</keyword>
<keyword evidence="4 6" id="KW-0862">Zinc</keyword>
<evidence type="ECO:0000256" key="4">
    <source>
        <dbReference type="ARBA" id="ARBA00022833"/>
    </source>
</evidence>
<dbReference type="Proteomes" id="UP000271678">
    <property type="component" value="Unassembled WGS sequence"/>
</dbReference>
<evidence type="ECO:0000313" key="11">
    <source>
        <dbReference type="Proteomes" id="UP000271678"/>
    </source>
</evidence>
<reference evidence="10 11" key="1">
    <citation type="submission" date="2018-11" db="EMBL/GenBank/DDBJ databases">
        <title>Draft genome of Simplicispira Flexivirga sp. BO-16.</title>
        <authorList>
            <person name="Im W.T."/>
        </authorList>
    </citation>
    <scope>NUCLEOTIDE SEQUENCE [LARGE SCALE GENOMIC DNA]</scope>
    <source>
        <strain evidence="10 11">BO-16</strain>
    </source>
</reference>
<comment type="cofactor">
    <cofactor evidence="6">
        <name>Zn(2+)</name>
        <dbReference type="ChEBI" id="CHEBI:29105"/>
    </cofactor>
    <text evidence="6">Binds 1 zinc ion per subunit.</text>
</comment>